<dbReference type="AlphaFoldDB" id="A0A8C4RIC4"/>
<protein>
    <submittedName>
        <fullName evidence="2">Uncharacterized protein</fullName>
    </submittedName>
</protein>
<reference evidence="2" key="1">
    <citation type="submission" date="2021-06" db="EMBL/GenBank/DDBJ databases">
        <authorList>
            <consortium name="Wellcome Sanger Institute Data Sharing"/>
        </authorList>
    </citation>
    <scope>NUCLEOTIDE SEQUENCE [LARGE SCALE GENOMIC DNA]</scope>
</reference>
<feature type="transmembrane region" description="Helical" evidence="1">
    <location>
        <begin position="12"/>
        <end position="35"/>
    </location>
</feature>
<keyword evidence="1" id="KW-1133">Transmembrane helix</keyword>
<name>A0A8C4RIC4_ERPCA</name>
<dbReference type="Pfam" id="PF14985">
    <property type="entry name" value="TM140"/>
    <property type="match status" value="1"/>
</dbReference>
<evidence type="ECO:0000313" key="3">
    <source>
        <dbReference type="Proteomes" id="UP000694620"/>
    </source>
</evidence>
<dbReference type="PANTHER" id="PTHR16103">
    <property type="entry name" value="TRANSMEMBRANE PROTEIN 140"/>
    <property type="match status" value="1"/>
</dbReference>
<sequence length="187" mass="20975">MDGGRVIQKRDRLQVVVIIALMLVVITLLFSGMVYKSGDLVRSEHYSISLLRFCLQNETTASMVCLSLNEMEAFNVSMEAMAWARLFIHGSFVTSLFTPLTFSVDACLCEVHVWGFGIFLAILSYLLIMTGVALFIFAIWNYAAVLNLTASFCFCIIAGALLGLVVYTAWHFRPYRRNPEESMIGNC</sequence>
<feature type="transmembrane region" description="Helical" evidence="1">
    <location>
        <begin position="114"/>
        <end position="140"/>
    </location>
</feature>
<keyword evidence="3" id="KW-1185">Reference proteome</keyword>
<reference evidence="2" key="2">
    <citation type="submission" date="2025-08" db="UniProtKB">
        <authorList>
            <consortium name="Ensembl"/>
        </authorList>
    </citation>
    <scope>IDENTIFICATION</scope>
</reference>
<accession>A0A8C4RIC4</accession>
<feature type="transmembrane region" description="Helical" evidence="1">
    <location>
        <begin position="82"/>
        <end position="102"/>
    </location>
</feature>
<feature type="transmembrane region" description="Helical" evidence="1">
    <location>
        <begin position="146"/>
        <end position="170"/>
    </location>
</feature>
<organism evidence="2 3">
    <name type="scientific">Erpetoichthys calabaricus</name>
    <name type="common">Rope fish</name>
    <name type="synonym">Calamoichthys calabaricus</name>
    <dbReference type="NCBI Taxonomy" id="27687"/>
    <lineage>
        <taxon>Eukaryota</taxon>
        <taxon>Metazoa</taxon>
        <taxon>Chordata</taxon>
        <taxon>Craniata</taxon>
        <taxon>Vertebrata</taxon>
        <taxon>Euteleostomi</taxon>
        <taxon>Actinopterygii</taxon>
        <taxon>Polypteriformes</taxon>
        <taxon>Polypteridae</taxon>
        <taxon>Erpetoichthys</taxon>
    </lineage>
</organism>
<dbReference type="PANTHER" id="PTHR16103:SF0">
    <property type="entry name" value="TRANSMEMBRANE PROTEIN 140"/>
    <property type="match status" value="1"/>
</dbReference>
<reference evidence="2" key="3">
    <citation type="submission" date="2025-09" db="UniProtKB">
        <authorList>
            <consortium name="Ensembl"/>
        </authorList>
    </citation>
    <scope>IDENTIFICATION</scope>
</reference>
<keyword evidence="1" id="KW-0472">Membrane</keyword>
<dbReference type="Ensembl" id="ENSECRT00000003113.1">
    <property type="protein sequence ID" value="ENSECRP00000003063.1"/>
    <property type="gene ID" value="ENSECRG00000002084.1"/>
</dbReference>
<evidence type="ECO:0000313" key="2">
    <source>
        <dbReference type="Ensembl" id="ENSECRP00000003063.1"/>
    </source>
</evidence>
<keyword evidence="1" id="KW-0812">Transmembrane</keyword>
<proteinExistence type="predicted"/>
<evidence type="ECO:0000256" key="1">
    <source>
        <dbReference type="SAM" id="Phobius"/>
    </source>
</evidence>
<dbReference type="Proteomes" id="UP000694620">
    <property type="component" value="Chromosome 1"/>
</dbReference>
<dbReference type="InterPro" id="IPR028038">
    <property type="entry name" value="TM140"/>
</dbReference>